<gene>
    <name evidence="1" type="ORF">ACFSCY_27125</name>
</gene>
<proteinExistence type="predicted"/>
<sequence>MTSSRAPYRLEIKAAPAMLAPRPQTSAPAVGATTMDPARATVRMVVAAVVTGAAPRLAT</sequence>
<evidence type="ECO:0000313" key="2">
    <source>
        <dbReference type="Proteomes" id="UP001597145"/>
    </source>
</evidence>
<reference evidence="2" key="1">
    <citation type="journal article" date="2019" name="Int. J. Syst. Evol. Microbiol.">
        <title>The Global Catalogue of Microorganisms (GCM) 10K type strain sequencing project: providing services to taxonomists for standard genome sequencing and annotation.</title>
        <authorList>
            <consortium name="The Broad Institute Genomics Platform"/>
            <consortium name="The Broad Institute Genome Sequencing Center for Infectious Disease"/>
            <person name="Wu L."/>
            <person name="Ma J."/>
        </authorList>
    </citation>
    <scope>NUCLEOTIDE SEQUENCE [LARGE SCALE GENOMIC DNA]</scope>
    <source>
        <strain evidence="2">JCM 12165</strain>
    </source>
</reference>
<dbReference type="Proteomes" id="UP001597145">
    <property type="component" value="Unassembled WGS sequence"/>
</dbReference>
<accession>A0ABW4FR72</accession>
<dbReference type="EMBL" id="JBHUCP010000023">
    <property type="protein sequence ID" value="MFD1533103.1"/>
    <property type="molecule type" value="Genomic_DNA"/>
</dbReference>
<organism evidence="1 2">
    <name type="scientific">Pseudonocardia aurantiaca</name>
    <dbReference type="NCBI Taxonomy" id="75290"/>
    <lineage>
        <taxon>Bacteria</taxon>
        <taxon>Bacillati</taxon>
        <taxon>Actinomycetota</taxon>
        <taxon>Actinomycetes</taxon>
        <taxon>Pseudonocardiales</taxon>
        <taxon>Pseudonocardiaceae</taxon>
        <taxon>Pseudonocardia</taxon>
    </lineage>
</organism>
<keyword evidence="2" id="KW-1185">Reference proteome</keyword>
<comment type="caution">
    <text evidence="1">The sequence shown here is derived from an EMBL/GenBank/DDBJ whole genome shotgun (WGS) entry which is preliminary data.</text>
</comment>
<protein>
    <submittedName>
        <fullName evidence="1">Uncharacterized protein</fullName>
    </submittedName>
</protein>
<dbReference type="RefSeq" id="WP_343983376.1">
    <property type="nucleotide sequence ID" value="NZ_BAAAJG010000016.1"/>
</dbReference>
<evidence type="ECO:0000313" key="1">
    <source>
        <dbReference type="EMBL" id="MFD1533103.1"/>
    </source>
</evidence>
<name>A0ABW4FR72_9PSEU</name>